<proteinExistence type="predicted"/>
<name>A0A1E7JVB3_9ACTN</name>
<dbReference type="Proteomes" id="UP000176101">
    <property type="component" value="Unassembled WGS sequence"/>
</dbReference>
<dbReference type="EMBL" id="LJGU01000154">
    <property type="protein sequence ID" value="OEU94412.1"/>
    <property type="molecule type" value="Genomic_DNA"/>
</dbReference>
<feature type="compositionally biased region" description="Basic and acidic residues" evidence="1">
    <location>
        <begin position="1"/>
        <end position="23"/>
    </location>
</feature>
<dbReference type="Pfam" id="PF05331">
    <property type="entry name" value="DUF742"/>
    <property type="match status" value="1"/>
</dbReference>
<dbReference type="PANTHER" id="PTHR36221">
    <property type="entry name" value="DUF742 DOMAIN-CONTAINING PROTEIN"/>
    <property type="match status" value="1"/>
</dbReference>
<reference evidence="2 3" key="1">
    <citation type="journal article" date="2016" name="Front. Microbiol.">
        <title>Comparative Genomics Analysis of Streptomyces Species Reveals Their Adaptation to the Marine Environment and Their Diversity at the Genomic Level.</title>
        <authorList>
            <person name="Tian X."/>
            <person name="Zhang Z."/>
            <person name="Yang T."/>
            <person name="Chen M."/>
            <person name="Li J."/>
            <person name="Chen F."/>
            <person name="Yang J."/>
            <person name="Li W."/>
            <person name="Zhang B."/>
            <person name="Zhang Z."/>
            <person name="Wu J."/>
            <person name="Zhang C."/>
            <person name="Long L."/>
            <person name="Xiao J."/>
        </authorList>
    </citation>
    <scope>NUCLEOTIDE SEQUENCE [LARGE SCALE GENOMIC DNA]</scope>
    <source>
        <strain evidence="2 3">SCSIO 02100</strain>
    </source>
</reference>
<dbReference type="PANTHER" id="PTHR36221:SF1">
    <property type="entry name" value="DUF742 DOMAIN-CONTAINING PROTEIN"/>
    <property type="match status" value="1"/>
</dbReference>
<sequence length="132" mass="14241">MSGPDRPDRPGRTSRSAREESPDRLYTVTGGRSHSDPKEFDLVTLVVSECSPTITMQSEHAAILRICQSPTAVVELAADLDLPISIVRILLGDLLSSGRITARHPRSTATDTASSLPDPDVLKQVLVGLRNL</sequence>
<dbReference type="STRING" id="1075402.AN216_24320"/>
<dbReference type="InterPro" id="IPR007995">
    <property type="entry name" value="DUF742"/>
</dbReference>
<dbReference type="AlphaFoldDB" id="A0A1E7JVB3"/>
<gene>
    <name evidence="2" type="ORF">AN216_24320</name>
</gene>
<evidence type="ECO:0000313" key="2">
    <source>
        <dbReference type="EMBL" id="OEU94412.1"/>
    </source>
</evidence>
<protein>
    <recommendedName>
        <fullName evidence="4">DUF742 domain-containing protein</fullName>
    </recommendedName>
</protein>
<comment type="caution">
    <text evidence="2">The sequence shown here is derived from an EMBL/GenBank/DDBJ whole genome shotgun (WGS) entry which is preliminary data.</text>
</comment>
<evidence type="ECO:0000256" key="1">
    <source>
        <dbReference type="SAM" id="MobiDB-lite"/>
    </source>
</evidence>
<dbReference type="PATRIC" id="fig|1075402.3.peg.1114"/>
<accession>A0A1E7JVB3</accession>
<feature type="region of interest" description="Disordered" evidence="1">
    <location>
        <begin position="1"/>
        <end position="35"/>
    </location>
</feature>
<evidence type="ECO:0008006" key="4">
    <source>
        <dbReference type="Google" id="ProtNLM"/>
    </source>
</evidence>
<dbReference type="OrthoDB" id="3390328at2"/>
<organism evidence="2 3">
    <name type="scientific">Streptomyces oceani</name>
    <dbReference type="NCBI Taxonomy" id="1075402"/>
    <lineage>
        <taxon>Bacteria</taxon>
        <taxon>Bacillati</taxon>
        <taxon>Actinomycetota</taxon>
        <taxon>Actinomycetes</taxon>
        <taxon>Kitasatosporales</taxon>
        <taxon>Streptomycetaceae</taxon>
        <taxon>Streptomyces</taxon>
    </lineage>
</organism>
<evidence type="ECO:0000313" key="3">
    <source>
        <dbReference type="Proteomes" id="UP000176101"/>
    </source>
</evidence>
<dbReference type="RefSeq" id="WP_070198858.1">
    <property type="nucleotide sequence ID" value="NZ_LJGU01000154.1"/>
</dbReference>
<keyword evidence="3" id="KW-1185">Reference proteome</keyword>